<evidence type="ECO:0000313" key="3">
    <source>
        <dbReference type="Proteomes" id="UP000007819"/>
    </source>
</evidence>
<dbReference type="AlphaFoldDB" id="A0A8R2JV69"/>
<reference evidence="3" key="1">
    <citation type="submission" date="2010-06" db="EMBL/GenBank/DDBJ databases">
        <authorList>
            <person name="Jiang H."/>
            <person name="Abraham K."/>
            <person name="Ali S."/>
            <person name="Alsbrooks S.L."/>
            <person name="Anim B.N."/>
            <person name="Anosike U.S."/>
            <person name="Attaway T."/>
            <person name="Bandaranaike D.P."/>
            <person name="Battles P.K."/>
            <person name="Bell S.N."/>
            <person name="Bell A.V."/>
            <person name="Beltran B."/>
            <person name="Bickham C."/>
            <person name="Bustamante Y."/>
            <person name="Caleb T."/>
            <person name="Canada A."/>
            <person name="Cardenas V."/>
            <person name="Carter K."/>
            <person name="Chacko J."/>
            <person name="Chandrabose M.N."/>
            <person name="Chavez D."/>
            <person name="Chavez A."/>
            <person name="Chen L."/>
            <person name="Chu H.-S."/>
            <person name="Claassen K.J."/>
            <person name="Cockrell R."/>
            <person name="Collins M."/>
            <person name="Cooper J.A."/>
            <person name="Cree A."/>
            <person name="Curry S.M."/>
            <person name="Da Y."/>
            <person name="Dao M.D."/>
            <person name="Das B."/>
            <person name="Davila M.-L."/>
            <person name="Davy-Carroll L."/>
            <person name="Denson S."/>
            <person name="Dinh H."/>
            <person name="Ebong V.E."/>
            <person name="Edwards J.R."/>
            <person name="Egan A."/>
            <person name="El-Daye J."/>
            <person name="Escobedo L."/>
            <person name="Fernandez S."/>
            <person name="Fernando P.R."/>
            <person name="Flagg N."/>
            <person name="Forbes L.D."/>
            <person name="Fowler R.G."/>
            <person name="Fu Q."/>
            <person name="Gabisi R.A."/>
            <person name="Ganer J."/>
            <person name="Garbino Pronczuk A."/>
            <person name="Garcia R.M."/>
            <person name="Garner T."/>
            <person name="Garrett T.E."/>
            <person name="Gonzalez D.A."/>
            <person name="Hamid H."/>
            <person name="Hawkins E.S."/>
            <person name="Hirani K."/>
            <person name="Hogues M.E."/>
            <person name="Hollins B."/>
            <person name="Hsiao C.-H."/>
            <person name="Jabil R."/>
            <person name="James M.L."/>
            <person name="Jhangiani S.N."/>
            <person name="Johnson B."/>
            <person name="Johnson Q."/>
            <person name="Joshi V."/>
            <person name="Kalu J.B."/>
            <person name="Kam C."/>
            <person name="Kashfia A."/>
            <person name="Keebler J."/>
            <person name="Kisamo H."/>
            <person name="Kovar C.L."/>
            <person name="Lago L.A."/>
            <person name="Lai C.-Y."/>
            <person name="Laidlaw J."/>
            <person name="Lara F."/>
            <person name="Le T.-K."/>
            <person name="Lee S.L."/>
            <person name="Legall F.H."/>
            <person name="Lemon S.J."/>
            <person name="Lewis L.R."/>
            <person name="Li B."/>
            <person name="Liu Y."/>
            <person name="Liu Y.-S."/>
            <person name="Lopez J."/>
            <person name="Lozado R.J."/>
            <person name="Lu J."/>
            <person name="Madu R.C."/>
            <person name="Maheshwari M."/>
            <person name="Maheshwari R."/>
            <person name="Malloy K."/>
            <person name="Martinez E."/>
            <person name="Mathew T."/>
            <person name="Mercado I.C."/>
            <person name="Mercado C."/>
            <person name="Meyer B."/>
            <person name="Montgomery K."/>
            <person name="Morgan M.B."/>
            <person name="Munidasa M."/>
            <person name="Nazareth L.V."/>
            <person name="Nelson J."/>
            <person name="Ng B.M."/>
            <person name="Nguyen N.B."/>
            <person name="Nguyen P.Q."/>
            <person name="Nguyen T."/>
            <person name="Obregon M."/>
            <person name="Okwuonu G.O."/>
            <person name="Onwere C.G."/>
            <person name="Orozco G."/>
            <person name="Parra A."/>
            <person name="Patel S."/>
            <person name="Patil S."/>
            <person name="Perez A."/>
            <person name="Perez Y."/>
            <person name="Pham C."/>
            <person name="Primus E.L."/>
            <person name="Pu L.-L."/>
            <person name="Puazo M."/>
            <person name="Qin X."/>
            <person name="Quiroz J.B."/>
            <person name="Reese J."/>
            <person name="Richards S."/>
            <person name="Rives C.M."/>
            <person name="Robberts R."/>
            <person name="Ruiz S.J."/>
            <person name="Ruiz M.J."/>
            <person name="Santibanez J."/>
            <person name="Schneider B.W."/>
            <person name="Sisson I."/>
            <person name="Smith M."/>
            <person name="Sodergren E."/>
            <person name="Song X.-Z."/>
            <person name="Song B.B."/>
            <person name="Summersgill H."/>
            <person name="Thelus R."/>
            <person name="Thornton R.D."/>
            <person name="Trejos Z.Y."/>
            <person name="Usmani K."/>
            <person name="Vattathil S."/>
            <person name="Villasana D."/>
            <person name="Walker D.L."/>
            <person name="Wang S."/>
            <person name="Wang K."/>
            <person name="White C.S."/>
            <person name="Williams A.C."/>
            <person name="Williamson J."/>
            <person name="Wilson K."/>
            <person name="Woghiren I.O."/>
            <person name="Woodworth J.R."/>
            <person name="Worley K.C."/>
            <person name="Wright R.A."/>
            <person name="Wu W."/>
            <person name="Young L."/>
            <person name="Zhang L."/>
            <person name="Zhang J."/>
            <person name="Zhu Y."/>
            <person name="Muzny D.M."/>
            <person name="Weinstock G."/>
            <person name="Gibbs R.A."/>
        </authorList>
    </citation>
    <scope>NUCLEOTIDE SEQUENCE [LARGE SCALE GENOMIC DNA]</scope>
    <source>
        <strain evidence="3">LSR1</strain>
    </source>
</reference>
<name>A0A8R2JV69_ACYPI</name>
<protein>
    <recommendedName>
        <fullName evidence="1">Fatty acid synthase pseudo-KR domain-containing protein</fullName>
    </recommendedName>
</protein>
<dbReference type="Gene3D" id="3.40.50.720">
    <property type="entry name" value="NAD(P)-binding Rossmann-like Domain"/>
    <property type="match status" value="1"/>
</dbReference>
<proteinExistence type="predicted"/>
<dbReference type="InterPro" id="IPR049391">
    <property type="entry name" value="FAS_pseudo-KR"/>
</dbReference>
<dbReference type="GeneID" id="115034434"/>
<dbReference type="Pfam" id="PF21149">
    <property type="entry name" value="FAS_pseudo-KR"/>
    <property type="match status" value="1"/>
</dbReference>
<feature type="domain" description="Fatty acid synthase pseudo-KR" evidence="1">
    <location>
        <begin position="155"/>
        <end position="248"/>
    </location>
</feature>
<dbReference type="Gene3D" id="3.90.180.10">
    <property type="entry name" value="Medium-chain alcohol dehydrogenases, catalytic domain"/>
    <property type="match status" value="1"/>
</dbReference>
<dbReference type="EnsemblMetazoa" id="XM_029491414.1">
    <property type="protein sequence ID" value="XP_029347274.1"/>
    <property type="gene ID" value="LOC115034434"/>
</dbReference>
<dbReference type="Gene3D" id="3.40.50.150">
    <property type="entry name" value="Vaccinia Virus protein VP39"/>
    <property type="match status" value="1"/>
</dbReference>
<evidence type="ECO:0000259" key="1">
    <source>
        <dbReference type="Pfam" id="PF21149"/>
    </source>
</evidence>
<organism evidence="2 3">
    <name type="scientific">Acyrthosiphon pisum</name>
    <name type="common">Pea aphid</name>
    <dbReference type="NCBI Taxonomy" id="7029"/>
    <lineage>
        <taxon>Eukaryota</taxon>
        <taxon>Metazoa</taxon>
        <taxon>Ecdysozoa</taxon>
        <taxon>Arthropoda</taxon>
        <taxon>Hexapoda</taxon>
        <taxon>Insecta</taxon>
        <taxon>Pterygota</taxon>
        <taxon>Neoptera</taxon>
        <taxon>Paraneoptera</taxon>
        <taxon>Hemiptera</taxon>
        <taxon>Sternorrhyncha</taxon>
        <taxon>Aphidomorpha</taxon>
        <taxon>Aphidoidea</taxon>
        <taxon>Aphididae</taxon>
        <taxon>Macrosiphini</taxon>
        <taxon>Acyrthosiphon</taxon>
    </lineage>
</organism>
<dbReference type="RefSeq" id="XP_029347274.1">
    <property type="nucleotide sequence ID" value="XM_029491414.1"/>
</dbReference>
<sequence length="281" mass="31560">MENIGVHHVKAAEVHNKSVLAFDIVQIIEAEANFYVNYTVLSNKPVNIDQSKLSSLDIEIVEFNIQNASLPDEYHLIVADDIQFDCTLLGKISAALAPRGFVLLVENTDAISTSTLTSFNLQMVTVIENDNKKYFLLKKLSPKYEYSIFNIEDEQFSWVESLKKELADIKGNTNKKVVVYSDKNINGVLGLSKCLVEEFGGEENPIRCILAEPGKKYTLKDFATLLEIDLFFNVERYGIWGSYRHLPIDARLASIVQTADAQVSVLSKGDLTTLQWVQSSK</sequence>
<dbReference type="InterPro" id="IPR029063">
    <property type="entry name" value="SAM-dependent_MTases_sf"/>
</dbReference>
<dbReference type="Proteomes" id="UP000007819">
    <property type="component" value="Chromosome A3"/>
</dbReference>
<reference evidence="2" key="2">
    <citation type="submission" date="2022-06" db="UniProtKB">
        <authorList>
            <consortium name="EnsemblMetazoa"/>
        </authorList>
    </citation>
    <scope>IDENTIFICATION</scope>
</reference>
<dbReference type="KEGG" id="api:115034434"/>
<keyword evidence="3" id="KW-1185">Reference proteome</keyword>
<accession>A0A8R2JV69</accession>
<evidence type="ECO:0000313" key="2">
    <source>
        <dbReference type="EnsemblMetazoa" id="XP_029347274.1"/>
    </source>
</evidence>
<dbReference type="OrthoDB" id="329835at2759"/>